<dbReference type="GeneID" id="80864084"/>
<evidence type="ECO:0000313" key="1">
    <source>
        <dbReference type="EMBL" id="KAJ4865656.1"/>
    </source>
</evidence>
<dbReference type="AlphaFoldDB" id="A0A9W9EFH6"/>
<sequence>MAAIATQEPDVATTSSISSVLLQHAIEDAELTDPITTHELTWQLESYGDYPSGVGSIHSSDIIMRVISLLPFVGAAIALPTETPGAAPANNITAPDVNAIKAVPQDSFKSYQTGGLVRQSFKSEGSKSKRDWVCNTSPTFTWGDGDNGGKGIFITNTDNDWRGFYAFHNNCDSIPYKYVWVAAGATQFLSFPDGWAGRIQRGVDATMNNGQAHWLGTWFEFSWDSNGWGWSDVSLIRGCDGGVLVSSQDGSGAWKGFTQDILSNAPSNALDTKDDGQRVLAATEFIGGAINTPPRDWELQQVGSQYVYVDDDHGSPVIASTNGRFGTTWPAGRA</sequence>
<reference evidence="1" key="1">
    <citation type="submission" date="2022-09" db="EMBL/GenBank/DDBJ databases">
        <title>Chromosome-level assembly of Trichoderma breve T069, a fungus used in development of biopesticide product.</title>
        <authorList>
            <person name="Lin R."/>
            <person name="Liu T."/>
        </authorList>
    </citation>
    <scope>NUCLEOTIDE SEQUENCE</scope>
    <source>
        <strain evidence="1">T069</strain>
    </source>
</reference>
<dbReference type="EMBL" id="JAOPEN010000001">
    <property type="protein sequence ID" value="KAJ4865656.1"/>
    <property type="molecule type" value="Genomic_DNA"/>
</dbReference>
<protein>
    <submittedName>
        <fullName evidence="1">Uncharacterized protein</fullName>
    </submittedName>
</protein>
<proteinExistence type="predicted"/>
<name>A0A9W9EFH6_9HYPO</name>
<evidence type="ECO:0000313" key="2">
    <source>
        <dbReference type="Proteomes" id="UP001140511"/>
    </source>
</evidence>
<keyword evidence="2" id="KW-1185">Reference proteome</keyword>
<dbReference type="InterPro" id="IPR037176">
    <property type="entry name" value="Osmotin/thaumatin-like_sf"/>
</dbReference>
<dbReference type="SUPFAM" id="SSF49870">
    <property type="entry name" value="Osmotin, thaumatin-like protein"/>
    <property type="match status" value="1"/>
</dbReference>
<gene>
    <name evidence="1" type="ORF">T069G_02186</name>
</gene>
<dbReference type="Proteomes" id="UP001140511">
    <property type="component" value="Unassembled WGS sequence"/>
</dbReference>
<comment type="caution">
    <text evidence="1">The sequence shown here is derived from an EMBL/GenBank/DDBJ whole genome shotgun (WGS) entry which is preliminary data.</text>
</comment>
<organism evidence="1 2">
    <name type="scientific">Trichoderma breve</name>
    <dbReference type="NCBI Taxonomy" id="2034170"/>
    <lineage>
        <taxon>Eukaryota</taxon>
        <taxon>Fungi</taxon>
        <taxon>Dikarya</taxon>
        <taxon>Ascomycota</taxon>
        <taxon>Pezizomycotina</taxon>
        <taxon>Sordariomycetes</taxon>
        <taxon>Hypocreomycetidae</taxon>
        <taxon>Hypocreales</taxon>
        <taxon>Hypocreaceae</taxon>
        <taxon>Trichoderma</taxon>
    </lineage>
</organism>
<dbReference type="RefSeq" id="XP_056034712.1">
    <property type="nucleotide sequence ID" value="XM_056169396.1"/>
</dbReference>
<accession>A0A9W9EFH6</accession>